<organism evidence="2 3">
    <name type="scientific">Candidatus Kerfeldbacteria bacterium CG15_BIG_FIL_POST_REV_8_21_14_020_45_12</name>
    <dbReference type="NCBI Taxonomy" id="2014247"/>
    <lineage>
        <taxon>Bacteria</taxon>
        <taxon>Candidatus Kerfeldiibacteriota</taxon>
    </lineage>
</organism>
<evidence type="ECO:0000256" key="1">
    <source>
        <dbReference type="SAM" id="Phobius"/>
    </source>
</evidence>
<comment type="caution">
    <text evidence="2">The sequence shown here is derived from an EMBL/GenBank/DDBJ whole genome shotgun (WGS) entry which is preliminary data.</text>
</comment>
<dbReference type="InterPro" id="IPR007211">
    <property type="entry name" value="DUF378"/>
</dbReference>
<keyword evidence="1" id="KW-0472">Membrane</keyword>
<dbReference type="Proteomes" id="UP000230292">
    <property type="component" value="Unassembled WGS sequence"/>
</dbReference>
<dbReference type="Pfam" id="PF04070">
    <property type="entry name" value="DUF378"/>
    <property type="match status" value="1"/>
</dbReference>
<protein>
    <submittedName>
        <fullName evidence="2">DUF378 domain-containing protein</fullName>
    </submittedName>
</protein>
<sequence>MKGAHMVAFGLVIIGGLNWLLVGLFQWDIGELFGGMDGVVSRIVYVLVGLSAVYLVAMHKKDCMSCKMDSKKPAMPTDSVS</sequence>
<accession>A0A2M7H2S7</accession>
<feature type="transmembrane region" description="Helical" evidence="1">
    <location>
        <begin position="7"/>
        <end position="27"/>
    </location>
</feature>
<feature type="transmembrane region" description="Helical" evidence="1">
    <location>
        <begin position="39"/>
        <end position="57"/>
    </location>
</feature>
<evidence type="ECO:0000313" key="2">
    <source>
        <dbReference type="EMBL" id="PIW36542.1"/>
    </source>
</evidence>
<evidence type="ECO:0000313" key="3">
    <source>
        <dbReference type="Proteomes" id="UP000230292"/>
    </source>
</evidence>
<dbReference type="EMBL" id="PFGC01000050">
    <property type="protein sequence ID" value="PIW36542.1"/>
    <property type="molecule type" value="Genomic_DNA"/>
</dbReference>
<dbReference type="PANTHER" id="PTHR37304">
    <property type="entry name" value="MEMBRANE PROTEIN-RELATED"/>
    <property type="match status" value="1"/>
</dbReference>
<proteinExistence type="predicted"/>
<keyword evidence="1" id="KW-1133">Transmembrane helix</keyword>
<keyword evidence="1" id="KW-0812">Transmembrane</keyword>
<dbReference type="PANTHER" id="PTHR37304:SF1">
    <property type="entry name" value="MEMBRANE PROTEIN"/>
    <property type="match status" value="1"/>
</dbReference>
<gene>
    <name evidence="2" type="ORF">COW24_05025</name>
</gene>
<dbReference type="AlphaFoldDB" id="A0A2M7H2S7"/>
<name>A0A2M7H2S7_9BACT</name>
<reference evidence="2 3" key="1">
    <citation type="submission" date="2017-09" db="EMBL/GenBank/DDBJ databases">
        <title>Depth-based differentiation of microbial function through sediment-hosted aquifers and enrichment of novel symbionts in the deep terrestrial subsurface.</title>
        <authorList>
            <person name="Probst A.J."/>
            <person name="Ladd B."/>
            <person name="Jarett J.K."/>
            <person name="Geller-Mcgrath D.E."/>
            <person name="Sieber C.M."/>
            <person name="Emerson J.B."/>
            <person name="Anantharaman K."/>
            <person name="Thomas B.C."/>
            <person name="Malmstrom R."/>
            <person name="Stieglmeier M."/>
            <person name="Klingl A."/>
            <person name="Woyke T."/>
            <person name="Ryan C.M."/>
            <person name="Banfield J.F."/>
        </authorList>
    </citation>
    <scope>NUCLEOTIDE SEQUENCE [LARGE SCALE GENOMIC DNA]</scope>
    <source>
        <strain evidence="2">CG15_BIG_FIL_POST_REV_8_21_14_020_45_12</strain>
    </source>
</reference>